<evidence type="ECO:0000313" key="1">
    <source>
        <dbReference type="EMBL" id="CDH33937.1"/>
    </source>
</evidence>
<protein>
    <submittedName>
        <fullName evidence="1">Uncharacterized protein</fullName>
    </submittedName>
</protein>
<proteinExistence type="predicted"/>
<dbReference type="HOGENOM" id="CLU_3413003_0_0_6"/>
<gene>
    <name evidence="1" type="ORF">XBI1_2810016</name>
</gene>
<evidence type="ECO:0000313" key="2">
    <source>
        <dbReference type="Proteomes" id="UP000028480"/>
    </source>
</evidence>
<accession>A0A077QCP7</accession>
<name>A0A077QCP7_XENBV</name>
<dbReference type="AlphaFoldDB" id="A0A077QCP7"/>
<organism evidence="1 2">
    <name type="scientific">Xenorhabdus bovienii str. Intermedium</name>
    <dbReference type="NCBI Taxonomy" id="1379677"/>
    <lineage>
        <taxon>Bacteria</taxon>
        <taxon>Pseudomonadati</taxon>
        <taxon>Pseudomonadota</taxon>
        <taxon>Gammaproteobacteria</taxon>
        <taxon>Enterobacterales</taxon>
        <taxon>Morganellaceae</taxon>
        <taxon>Xenorhabdus</taxon>
    </lineage>
</organism>
<comment type="caution">
    <text evidence="1">The sequence shown here is derived from an EMBL/GenBank/DDBJ whole genome shotgun (WGS) entry which is preliminary data.</text>
</comment>
<sequence>MQSELIAFFDLVNIFQMIMKNISFENKI</sequence>
<dbReference type="Proteomes" id="UP000028480">
    <property type="component" value="Unassembled WGS sequence"/>
</dbReference>
<reference evidence="1" key="1">
    <citation type="submission" date="2013-07" db="EMBL/GenBank/DDBJ databases">
        <title>Sub-species coevolution in mutualistic symbiosis.</title>
        <authorList>
            <person name="Murfin K."/>
            <person name="Klassen J."/>
            <person name="Lee M."/>
            <person name="Forst S."/>
            <person name="Stock P."/>
            <person name="Goodrich-Blair H."/>
        </authorList>
    </citation>
    <scope>NUCLEOTIDE SEQUENCE [LARGE SCALE GENOMIC DNA]</scope>
    <source>
        <strain evidence="1">Intermedium</strain>
    </source>
</reference>
<dbReference type="EMBL" id="CBTB010000203">
    <property type="protein sequence ID" value="CDH33937.1"/>
    <property type="molecule type" value="Genomic_DNA"/>
</dbReference>